<evidence type="ECO:0000313" key="1">
    <source>
        <dbReference type="EMBL" id="KAF2635352.1"/>
    </source>
</evidence>
<keyword evidence="2" id="KW-1185">Reference proteome</keyword>
<dbReference type="OrthoDB" id="5413827at2759"/>
<dbReference type="AlphaFoldDB" id="A0A6A6RJA4"/>
<dbReference type="EMBL" id="MU006808">
    <property type="protein sequence ID" value="KAF2635352.1"/>
    <property type="molecule type" value="Genomic_DNA"/>
</dbReference>
<protein>
    <recommendedName>
        <fullName evidence="3">F-box domain-containing protein</fullName>
    </recommendedName>
</protein>
<evidence type="ECO:0000313" key="2">
    <source>
        <dbReference type="Proteomes" id="UP000799753"/>
    </source>
</evidence>
<name>A0A6A6RJA4_9PLEO</name>
<dbReference type="Proteomes" id="UP000799753">
    <property type="component" value="Unassembled WGS sequence"/>
</dbReference>
<proteinExistence type="predicted"/>
<dbReference type="PANTHER" id="PTHR38790">
    <property type="entry name" value="2EXR DOMAIN-CONTAINING PROTEIN-RELATED"/>
    <property type="match status" value="1"/>
</dbReference>
<evidence type="ECO:0008006" key="3">
    <source>
        <dbReference type="Google" id="ProtNLM"/>
    </source>
</evidence>
<accession>A0A6A6RJA4</accession>
<reference evidence="1" key="1">
    <citation type="journal article" date="2020" name="Stud. Mycol.">
        <title>101 Dothideomycetes genomes: a test case for predicting lifestyles and emergence of pathogens.</title>
        <authorList>
            <person name="Haridas S."/>
            <person name="Albert R."/>
            <person name="Binder M."/>
            <person name="Bloem J."/>
            <person name="Labutti K."/>
            <person name="Salamov A."/>
            <person name="Andreopoulos B."/>
            <person name="Baker S."/>
            <person name="Barry K."/>
            <person name="Bills G."/>
            <person name="Bluhm B."/>
            <person name="Cannon C."/>
            <person name="Castanera R."/>
            <person name="Culley D."/>
            <person name="Daum C."/>
            <person name="Ezra D."/>
            <person name="Gonzalez J."/>
            <person name="Henrissat B."/>
            <person name="Kuo A."/>
            <person name="Liang C."/>
            <person name="Lipzen A."/>
            <person name="Lutzoni F."/>
            <person name="Magnuson J."/>
            <person name="Mondo S."/>
            <person name="Nolan M."/>
            <person name="Ohm R."/>
            <person name="Pangilinan J."/>
            <person name="Park H.-J."/>
            <person name="Ramirez L."/>
            <person name="Alfaro M."/>
            <person name="Sun H."/>
            <person name="Tritt A."/>
            <person name="Yoshinaga Y."/>
            <person name="Zwiers L.-H."/>
            <person name="Turgeon B."/>
            <person name="Goodwin S."/>
            <person name="Spatafora J."/>
            <person name="Crous P."/>
            <person name="Grigoriev I."/>
        </authorList>
    </citation>
    <scope>NUCLEOTIDE SEQUENCE</scope>
    <source>
        <strain evidence="1">CBS 473.64</strain>
    </source>
</reference>
<organism evidence="1 2">
    <name type="scientific">Massarina eburnea CBS 473.64</name>
    <dbReference type="NCBI Taxonomy" id="1395130"/>
    <lineage>
        <taxon>Eukaryota</taxon>
        <taxon>Fungi</taxon>
        <taxon>Dikarya</taxon>
        <taxon>Ascomycota</taxon>
        <taxon>Pezizomycotina</taxon>
        <taxon>Dothideomycetes</taxon>
        <taxon>Pleosporomycetidae</taxon>
        <taxon>Pleosporales</taxon>
        <taxon>Massarineae</taxon>
        <taxon>Massarinaceae</taxon>
        <taxon>Massarina</taxon>
    </lineage>
</organism>
<sequence>MASPEKQQKLSTPEYSLRSESECLKMYADLIVLWGLELTSSSAQRNQRESPLLRLPAEVRNEIYNYALTADYKFSDSGKLPLAASLSLLVVCRQINTEASNLPLMLSTFHLDSALAYPTSNKLRDLFTAHQRLLIKTIELPFCGVVELMIVYRPFYTQQFLMCLDLLSGLRKITLRVTRFEDKSLEQVEGWLGLFQIDLRHYLEHKGRDKDVEVVIAH</sequence>
<gene>
    <name evidence="1" type="ORF">P280DRAFT_196935</name>
</gene>
<dbReference type="PANTHER" id="PTHR38790:SF4">
    <property type="entry name" value="2EXR DOMAIN-CONTAINING PROTEIN"/>
    <property type="match status" value="1"/>
</dbReference>